<dbReference type="AlphaFoldDB" id="A0A8J8GCY2"/>
<organism evidence="2 3">
    <name type="scientific">Calidifontibacillus erzurumensis</name>
    <dbReference type="NCBI Taxonomy" id="2741433"/>
    <lineage>
        <taxon>Bacteria</taxon>
        <taxon>Bacillati</taxon>
        <taxon>Bacillota</taxon>
        <taxon>Bacilli</taxon>
        <taxon>Bacillales</taxon>
        <taxon>Bacillaceae</taxon>
        <taxon>Calidifontibacillus/Schinkia group</taxon>
        <taxon>Calidifontibacillus</taxon>
    </lineage>
</organism>
<evidence type="ECO:0000313" key="2">
    <source>
        <dbReference type="EMBL" id="NSL51630.1"/>
    </source>
</evidence>
<evidence type="ECO:0000259" key="1">
    <source>
        <dbReference type="Pfam" id="PF13115"/>
    </source>
</evidence>
<dbReference type="Proteomes" id="UP000625804">
    <property type="component" value="Unassembled WGS sequence"/>
</dbReference>
<dbReference type="PROSITE" id="PS51257">
    <property type="entry name" value="PROKAR_LIPOPROTEIN"/>
    <property type="match status" value="1"/>
</dbReference>
<evidence type="ECO:0000313" key="3">
    <source>
        <dbReference type="Proteomes" id="UP000625804"/>
    </source>
</evidence>
<keyword evidence="3" id="KW-1185">Reference proteome</keyword>
<comment type="caution">
    <text evidence="2">The sequence shown here is derived from an EMBL/GenBank/DDBJ whole genome shotgun (WGS) entry which is preliminary data.</text>
</comment>
<dbReference type="InterPro" id="IPR032693">
    <property type="entry name" value="YtkA-like_dom"/>
</dbReference>
<reference evidence="2" key="1">
    <citation type="submission" date="2020-06" db="EMBL/GenBank/DDBJ databases">
        <title>A novel thermopfilic bacterium from Erzurum, Turkey.</title>
        <authorList>
            <person name="Adiguzel A."/>
            <person name="Ay H."/>
            <person name="Baltaci M.O."/>
        </authorList>
    </citation>
    <scope>NUCLEOTIDE SEQUENCE</scope>
    <source>
        <strain evidence="2">P2</strain>
    </source>
</reference>
<protein>
    <submittedName>
        <fullName evidence="2">FixH family protein</fullName>
    </submittedName>
</protein>
<dbReference type="Pfam" id="PF13115">
    <property type="entry name" value="YtkA"/>
    <property type="match status" value="1"/>
</dbReference>
<gene>
    <name evidence="2" type="ORF">HR057_07590</name>
</gene>
<dbReference type="EMBL" id="JABTTE010000008">
    <property type="protein sequence ID" value="NSL51630.1"/>
    <property type="molecule type" value="Genomic_DNA"/>
</dbReference>
<sequence length="308" mass="34530">MKKILAFLMGLFVLSGCGGSSYDVEIADVPTFIPEKASKISFKITKGNKPQTGLEVEASFEMEKMDHGTIEIPLKEQQEGVYSGEVTLPMEGDWQALLLISNGTDTEEKLVTFTVNKGEASAAEFPEGVVAIINGDEITTEDLEFYEFINNIQIAMYREADKAKYKGKELEEAMKYWDAQEKAAKNKSTLLTQIIRLRAMALLAEEKGHTASEGEILAKLNETKNMYKTSPVAQQMIKEFGEEKFWAIQEKQHKAIVLVSKVQQDMIDNVKKANPKAESKEINMLAQKKYEELLVSQVSSLDIKINQL</sequence>
<proteinExistence type="predicted"/>
<feature type="domain" description="YtkA-like" evidence="1">
    <location>
        <begin position="21"/>
        <end position="95"/>
    </location>
</feature>
<name>A0A8J8GCY2_9BACI</name>
<dbReference type="RefSeq" id="WP_173730838.1">
    <property type="nucleotide sequence ID" value="NZ_JABTTE010000008.1"/>
</dbReference>
<accession>A0A8J8GCY2</accession>